<feature type="binding site" evidence="11">
    <location>
        <begin position="277"/>
        <end position="279"/>
    </location>
    <ligand>
        <name>acetyl-CoA</name>
        <dbReference type="ChEBI" id="CHEBI:57288"/>
    </ligand>
</feature>
<evidence type="ECO:0000259" key="14">
    <source>
        <dbReference type="Pfam" id="PF10394"/>
    </source>
</evidence>
<evidence type="ECO:0000256" key="5">
    <source>
        <dbReference type="ARBA" id="ARBA00022679"/>
    </source>
</evidence>
<evidence type="ECO:0000256" key="9">
    <source>
        <dbReference type="PIRNR" id="PIRNR038084"/>
    </source>
</evidence>
<accession>A0A9P8IFM7</accession>
<evidence type="ECO:0000256" key="6">
    <source>
        <dbReference type="ARBA" id="ARBA00023242"/>
    </source>
</evidence>
<sequence>MSGPDEWSANANKAVTISLIQQGAAAPLEIANFCPKFTYPIFGQEEQIFGYQNLSIHLRFTAHDLLPNLEVTWDQKFKTIGDVKADDIEGTLRDWLSPSMSRFVLETRGLANLIHQAAFGKTLSYLSDIQDDGAGDLFKPPGEKITSYKIKDQRFEVWRGRLVDPAVRRILGRIQIFIPFFIEGGSFLNLEEQEFSLERWSIFFLYEKLSHKPLPHSSTYSFIGYSTAYRYYFYDQDTPQTLTLTTSKAYPKQAPFDFILPIQTPPHHPSRERISQFLILPPYQSQGHGSRFYGALVKDFLANPIIKEITVEDPNEAFDDLRDFCDLKRLRENGTFEHIKINTNLSMPRHGKLPTSKIIDKALLQQQRIHNKIAPRQFDRLVEMHLLSTVSAKNRKASSLAGGWGEYDFWRLLVKQRLYKFNRQSLAQLDLPERIDKLEEVFEGVESDYLRLLRGLERGEDEEPDTHEGRAADDKVANGNKGKKRAIEESEDEETENDDDDDNDDSDGYDDHMEGIERPAKRSKGWR</sequence>
<keyword evidence="16" id="KW-1185">Reference proteome</keyword>
<feature type="region of interest" description="Interaction with histone H4 N-terminus" evidence="11">
    <location>
        <begin position="229"/>
        <end position="231"/>
    </location>
</feature>
<evidence type="ECO:0000256" key="7">
    <source>
        <dbReference type="ARBA" id="ARBA00023315"/>
    </source>
</evidence>
<keyword evidence="6 9" id="KW-0539">Nucleus</keyword>
<keyword evidence="5 9" id="KW-0808">Transferase</keyword>
<dbReference type="GO" id="GO:0000781">
    <property type="term" value="C:chromosome, telomeric region"/>
    <property type="evidence" value="ECO:0007669"/>
    <property type="project" value="GOC"/>
</dbReference>
<dbReference type="Gene3D" id="1.10.10.390">
    <property type="match status" value="1"/>
</dbReference>
<comment type="catalytic activity">
    <reaction evidence="8 9">
        <text>L-lysyl-[protein] + acetyl-CoA = N(6)-acetyl-L-lysyl-[protein] + CoA + H(+)</text>
        <dbReference type="Rhea" id="RHEA:45948"/>
        <dbReference type="Rhea" id="RHEA-COMP:9752"/>
        <dbReference type="Rhea" id="RHEA-COMP:10731"/>
        <dbReference type="ChEBI" id="CHEBI:15378"/>
        <dbReference type="ChEBI" id="CHEBI:29969"/>
        <dbReference type="ChEBI" id="CHEBI:57287"/>
        <dbReference type="ChEBI" id="CHEBI:57288"/>
        <dbReference type="ChEBI" id="CHEBI:61930"/>
        <dbReference type="EC" id="2.3.1.48"/>
    </reaction>
</comment>
<keyword evidence="7 9" id="KW-0012">Acyltransferase</keyword>
<comment type="function">
    <text evidence="9">Catalytic component of the histone acetylase B (HAT-B) complex. Has intrinsic substrate specificity that modifies lysine in recognition sequence GXGKXG. Involved in DNA double-strand break repair.</text>
</comment>
<comment type="subcellular location">
    <subcellularLocation>
        <location evidence="9">Cytoplasm</location>
    </subcellularLocation>
    <subcellularLocation>
        <location evidence="1 9">Nucleus</location>
    </subcellularLocation>
</comment>
<dbReference type="Proteomes" id="UP000698800">
    <property type="component" value="Unassembled WGS sequence"/>
</dbReference>
<dbReference type="GO" id="GO:0005634">
    <property type="term" value="C:nucleus"/>
    <property type="evidence" value="ECO:0007669"/>
    <property type="project" value="UniProtKB-SubCell"/>
</dbReference>
<dbReference type="EMBL" id="JAGHQL010000012">
    <property type="protein sequence ID" value="KAH0544927.1"/>
    <property type="molecule type" value="Genomic_DNA"/>
</dbReference>
<evidence type="ECO:0000256" key="10">
    <source>
        <dbReference type="PIRSR" id="PIRSR038084-1"/>
    </source>
</evidence>
<dbReference type="GO" id="GO:0042393">
    <property type="term" value="F:histone binding"/>
    <property type="evidence" value="ECO:0007669"/>
    <property type="project" value="InterPro"/>
</dbReference>
<dbReference type="PIRSF" id="PIRSF038084">
    <property type="entry name" value="HAT-B_cat"/>
    <property type="match status" value="1"/>
</dbReference>
<dbReference type="PANTHER" id="PTHR12046">
    <property type="entry name" value="HISTONE ACETYLTRANSFERASE TYPE B CATALYTIC SUBUNIT"/>
    <property type="match status" value="1"/>
</dbReference>
<dbReference type="AlphaFoldDB" id="A0A9P8IFM7"/>
<evidence type="ECO:0000256" key="4">
    <source>
        <dbReference type="ARBA" id="ARBA00021268"/>
    </source>
</evidence>
<evidence type="ECO:0000256" key="3">
    <source>
        <dbReference type="ARBA" id="ARBA00013184"/>
    </source>
</evidence>
<dbReference type="Pfam" id="PF21184">
    <property type="entry name" value="HAT1_C_fung"/>
    <property type="match status" value="1"/>
</dbReference>
<feature type="compositionally biased region" description="Basic and acidic residues" evidence="13">
    <location>
        <begin position="466"/>
        <end position="476"/>
    </location>
</feature>
<feature type="active site" description="Proton donor/acceptor" evidence="10">
    <location>
        <position position="312"/>
    </location>
</feature>
<feature type="binding site" evidence="11">
    <location>
        <position position="315"/>
    </location>
    <ligand>
        <name>acetyl-CoA</name>
        <dbReference type="ChEBI" id="CHEBI:57288"/>
    </ligand>
</feature>
<evidence type="ECO:0000256" key="1">
    <source>
        <dbReference type="ARBA" id="ARBA00004123"/>
    </source>
</evidence>
<dbReference type="GO" id="GO:0005737">
    <property type="term" value="C:cytoplasm"/>
    <property type="evidence" value="ECO:0007669"/>
    <property type="project" value="UniProtKB-SubCell"/>
</dbReference>
<evidence type="ECO:0000256" key="8">
    <source>
        <dbReference type="ARBA" id="ARBA00048017"/>
    </source>
</evidence>
<evidence type="ECO:0000313" key="15">
    <source>
        <dbReference type="EMBL" id="KAH0544927.1"/>
    </source>
</evidence>
<feature type="site" description="Interaction with histone H4 N-terminus" evidence="12">
    <location>
        <position position="200"/>
    </location>
</feature>
<name>A0A9P8IFM7_9PEZI</name>
<dbReference type="Pfam" id="PF10394">
    <property type="entry name" value="Hat1_N"/>
    <property type="match status" value="1"/>
</dbReference>
<proteinExistence type="inferred from homology"/>
<feature type="region of interest" description="Disordered" evidence="13">
    <location>
        <begin position="459"/>
        <end position="527"/>
    </location>
</feature>
<dbReference type="InterPro" id="IPR037113">
    <property type="entry name" value="Hat1_N_sf"/>
</dbReference>
<dbReference type="InterPro" id="IPR013523">
    <property type="entry name" value="Hist_AcTrfase_HAT1_C"/>
</dbReference>
<protein>
    <recommendedName>
        <fullName evidence="4 9">Histone acetyltransferase type B catalytic subunit</fullName>
        <ecNumber evidence="3 9">2.3.1.48</ecNumber>
    </recommendedName>
</protein>
<dbReference type="OrthoDB" id="10253098at2759"/>
<comment type="caution">
    <text evidence="15">The sequence shown here is derived from an EMBL/GenBank/DDBJ whole genome shotgun (WGS) entry which is preliminary data.</text>
</comment>
<dbReference type="InterPro" id="IPR016181">
    <property type="entry name" value="Acyl_CoA_acyltransferase"/>
</dbReference>
<evidence type="ECO:0000256" key="11">
    <source>
        <dbReference type="PIRSR" id="PIRSR038084-2"/>
    </source>
</evidence>
<dbReference type="InterPro" id="IPR017380">
    <property type="entry name" value="Hist_AcTrfase_B-typ_cat-su"/>
</dbReference>
<gene>
    <name evidence="15" type="ORF">FGG08_001007</name>
</gene>
<evidence type="ECO:0000256" key="2">
    <source>
        <dbReference type="ARBA" id="ARBA00010543"/>
    </source>
</evidence>
<dbReference type="GO" id="GO:0004402">
    <property type="term" value="F:histone acetyltransferase activity"/>
    <property type="evidence" value="ECO:0007669"/>
    <property type="project" value="UniProtKB-UniRule"/>
</dbReference>
<dbReference type="SUPFAM" id="SSF55729">
    <property type="entry name" value="Acyl-CoA N-acyltransferases (Nat)"/>
    <property type="match status" value="1"/>
</dbReference>
<evidence type="ECO:0000313" key="16">
    <source>
        <dbReference type="Proteomes" id="UP000698800"/>
    </source>
</evidence>
<dbReference type="Gene3D" id="3.40.630.30">
    <property type="match status" value="1"/>
</dbReference>
<feature type="compositionally biased region" description="Acidic residues" evidence="13">
    <location>
        <begin position="489"/>
        <end position="508"/>
    </location>
</feature>
<evidence type="ECO:0000256" key="12">
    <source>
        <dbReference type="PIRSR" id="PIRSR038084-3"/>
    </source>
</evidence>
<dbReference type="GO" id="GO:0031509">
    <property type="term" value="P:subtelomeric heterochromatin formation"/>
    <property type="evidence" value="ECO:0007669"/>
    <property type="project" value="InterPro"/>
</dbReference>
<evidence type="ECO:0000256" key="13">
    <source>
        <dbReference type="SAM" id="MobiDB-lite"/>
    </source>
</evidence>
<dbReference type="InterPro" id="IPR019467">
    <property type="entry name" value="Hat1_N"/>
</dbReference>
<dbReference type="EC" id="2.3.1.48" evidence="3 9"/>
<dbReference type="Gene3D" id="3.90.360.10">
    <property type="entry name" value="Histone acetyl transferase 1 (HAT1), N-terminal domain"/>
    <property type="match status" value="1"/>
</dbReference>
<organism evidence="15 16">
    <name type="scientific">Glutinoglossum americanum</name>
    <dbReference type="NCBI Taxonomy" id="1670608"/>
    <lineage>
        <taxon>Eukaryota</taxon>
        <taxon>Fungi</taxon>
        <taxon>Dikarya</taxon>
        <taxon>Ascomycota</taxon>
        <taxon>Pezizomycotina</taxon>
        <taxon>Geoglossomycetes</taxon>
        <taxon>Geoglossales</taxon>
        <taxon>Geoglossaceae</taxon>
        <taxon>Glutinoglossum</taxon>
    </lineage>
</organism>
<feature type="domain" description="Histone acetyl transferase HAT1 N-terminal" evidence="14">
    <location>
        <begin position="7"/>
        <end position="183"/>
    </location>
</feature>
<comment type="similarity">
    <text evidence="2 9">Belongs to the HAT1 family.</text>
</comment>
<reference evidence="15" key="1">
    <citation type="submission" date="2021-03" db="EMBL/GenBank/DDBJ databases">
        <title>Comparative genomics and phylogenomic investigation of the class Geoglossomycetes provide insights into ecological specialization and systematics.</title>
        <authorList>
            <person name="Melie T."/>
            <person name="Pirro S."/>
            <person name="Miller A.N."/>
            <person name="Quandt A."/>
        </authorList>
    </citation>
    <scope>NUCLEOTIDE SEQUENCE</scope>
    <source>
        <strain evidence="15">GBOQ0MN5Z8</strain>
    </source>
</reference>
<feature type="binding site" evidence="11">
    <location>
        <begin position="284"/>
        <end position="290"/>
    </location>
    <ligand>
        <name>acetyl-CoA</name>
        <dbReference type="ChEBI" id="CHEBI:57288"/>
    </ligand>
</feature>
<keyword evidence="9" id="KW-0963">Cytoplasm</keyword>
<comment type="subunit">
    <text evidence="9">Component of the HAT-B complex composed of at least HAT1 and HAT2. The HAT-B complex binds to histone H4 tail.</text>
</comment>
<feature type="compositionally biased region" description="Basic and acidic residues" evidence="13">
    <location>
        <begin position="509"/>
        <end position="520"/>
    </location>
</feature>